<dbReference type="SUPFAM" id="SSF53098">
    <property type="entry name" value="Ribonuclease H-like"/>
    <property type="match status" value="1"/>
</dbReference>
<feature type="compositionally biased region" description="Basic residues" evidence="1">
    <location>
        <begin position="450"/>
        <end position="464"/>
    </location>
</feature>
<dbReference type="STRING" id="1254432.SCE1572_21605"/>
<reference evidence="3 4" key="1">
    <citation type="journal article" date="2013" name="Sci. Rep.">
        <title>Extraordinary expansion of a Sorangium cellulosum genome from an alkaline milieu.</title>
        <authorList>
            <person name="Han K."/>
            <person name="Li Z.F."/>
            <person name="Peng R."/>
            <person name="Zhu L.P."/>
            <person name="Zhou T."/>
            <person name="Wang L.G."/>
            <person name="Li S.G."/>
            <person name="Zhang X.B."/>
            <person name="Hu W."/>
            <person name="Wu Z.H."/>
            <person name="Qin N."/>
            <person name="Li Y.Z."/>
        </authorList>
    </citation>
    <scope>NUCLEOTIDE SEQUENCE [LARGE SCALE GENOMIC DNA]</scope>
    <source>
        <strain evidence="3 4">So0157-2</strain>
    </source>
</reference>
<gene>
    <name evidence="3" type="ORF">SCE1572_21605</name>
</gene>
<proteinExistence type="predicted"/>
<feature type="domain" description="Transposase IS701-like DDE" evidence="2">
    <location>
        <begin position="28"/>
        <end position="299"/>
    </location>
</feature>
<evidence type="ECO:0000313" key="3">
    <source>
        <dbReference type="EMBL" id="AGP36864.1"/>
    </source>
</evidence>
<dbReference type="PANTHER" id="PTHR33627">
    <property type="entry name" value="TRANSPOSASE"/>
    <property type="match status" value="1"/>
</dbReference>
<dbReference type="KEGG" id="scu:SCE1572_21605"/>
<dbReference type="InterPro" id="IPR039365">
    <property type="entry name" value="IS701-like"/>
</dbReference>
<dbReference type="RefSeq" id="WP_020736254.1">
    <property type="nucleotide sequence ID" value="NC_021658.1"/>
</dbReference>
<dbReference type="NCBIfam" id="NF033540">
    <property type="entry name" value="transpos_IS701"/>
    <property type="match status" value="1"/>
</dbReference>
<dbReference type="eggNOG" id="COG5659">
    <property type="taxonomic scope" value="Bacteria"/>
</dbReference>
<dbReference type="HOGENOM" id="CLU_033141_3_0_7"/>
<feature type="region of interest" description="Disordered" evidence="1">
    <location>
        <begin position="425"/>
        <end position="473"/>
    </location>
</feature>
<dbReference type="InterPro" id="IPR038721">
    <property type="entry name" value="IS701-like_DDE_dom"/>
</dbReference>
<name>S4XWI3_SORCE</name>
<protein>
    <recommendedName>
        <fullName evidence="2">Transposase IS701-like DDE domain-containing protein</fullName>
    </recommendedName>
</protein>
<dbReference type="PATRIC" id="fig|1254432.3.peg.4882"/>
<dbReference type="PANTHER" id="PTHR33627:SF1">
    <property type="entry name" value="TRANSPOSASE"/>
    <property type="match status" value="1"/>
</dbReference>
<dbReference type="Pfam" id="PF13546">
    <property type="entry name" value="DDE_5"/>
    <property type="match status" value="1"/>
</dbReference>
<dbReference type="InterPro" id="IPR012337">
    <property type="entry name" value="RNaseH-like_sf"/>
</dbReference>
<feature type="region of interest" description="Disordered" evidence="1">
    <location>
        <begin position="242"/>
        <end position="261"/>
    </location>
</feature>
<evidence type="ECO:0000256" key="1">
    <source>
        <dbReference type="SAM" id="MobiDB-lite"/>
    </source>
</evidence>
<dbReference type="Proteomes" id="UP000014803">
    <property type="component" value="Chromosome"/>
</dbReference>
<accession>S4XWI3</accession>
<evidence type="ECO:0000313" key="4">
    <source>
        <dbReference type="Proteomes" id="UP000014803"/>
    </source>
</evidence>
<organism evidence="3 4">
    <name type="scientific">Sorangium cellulosum So0157-2</name>
    <dbReference type="NCBI Taxonomy" id="1254432"/>
    <lineage>
        <taxon>Bacteria</taxon>
        <taxon>Pseudomonadati</taxon>
        <taxon>Myxococcota</taxon>
        <taxon>Polyangia</taxon>
        <taxon>Polyangiales</taxon>
        <taxon>Polyangiaceae</taxon>
        <taxon>Sorangium</taxon>
    </lineage>
</organism>
<dbReference type="EMBL" id="CP003969">
    <property type="protein sequence ID" value="AGP36864.1"/>
    <property type="molecule type" value="Genomic_DNA"/>
</dbReference>
<evidence type="ECO:0000259" key="2">
    <source>
        <dbReference type="Pfam" id="PF13546"/>
    </source>
</evidence>
<sequence>MSPGASELPAAAAWDALAADFEAFHARFAGLFARSEPREQAIKYVRSLMGPAARRNGWQLAEAIGDPTPDRVQRLLYSADWSADAARDLLMDFTIEQFGDPQGIGVLDETGFLKKGTKSVGVARQYSGTAGKIENCQIGVFLSYTSPRGHVILDRRLYLPESWCSDPARRQEAHVPEDVAFQTKPQLAMQMLHDAWQRGVPMAWVTGDEVYGDDPVLRDGIAAQGHRYVLAVISSAPVWPQRPAVAEPPTEREHPRGPLRTRTRLAPGAPHASTVAKVVAQWSPKQWHRLAVHQGEKGPIEYDWARARVVDSRRRLPTDEIWLLARRSVSNPSEVAYYLSNAGAATPLATLAHVASTRYTIEQCFEEAKDDVGLDHYEVRTWPSWHRYITLGMMALAWLAFVRAKLPAEGAFPYAPAMNPELVPKAARPGPGKNAERVQKAALDTLGKKSPPRSKKATLRRRWRPGAFPKSVA</sequence>
<dbReference type="AlphaFoldDB" id="S4XWI3"/>